<dbReference type="InterPro" id="IPR006059">
    <property type="entry name" value="SBP"/>
</dbReference>
<protein>
    <submittedName>
        <fullName evidence="3">Raffinose/stachyose/melibiose transport system substrate-binding protein</fullName>
    </submittedName>
</protein>
<comment type="caution">
    <text evidence="3">The sequence shown here is derived from an EMBL/GenBank/DDBJ whole genome shotgun (WGS) entry which is preliminary data.</text>
</comment>
<dbReference type="SUPFAM" id="SSF53850">
    <property type="entry name" value="Periplasmic binding protein-like II"/>
    <property type="match status" value="1"/>
</dbReference>
<evidence type="ECO:0000256" key="2">
    <source>
        <dbReference type="ARBA" id="ARBA00008520"/>
    </source>
</evidence>
<name>A0AAE3VHW9_9BACT</name>
<proteinExistence type="inferred from homology"/>
<keyword evidence="4" id="KW-1185">Reference proteome</keyword>
<comment type="subcellular location">
    <subcellularLocation>
        <location evidence="1">Periplasm</location>
    </subcellularLocation>
</comment>
<dbReference type="PROSITE" id="PS51257">
    <property type="entry name" value="PROKAR_LIPOPROTEIN"/>
    <property type="match status" value="1"/>
</dbReference>
<dbReference type="PANTHER" id="PTHR43649:SF14">
    <property type="entry name" value="BLR3389 PROTEIN"/>
    <property type="match status" value="1"/>
</dbReference>
<dbReference type="RefSeq" id="WP_307262457.1">
    <property type="nucleotide sequence ID" value="NZ_JAUSVL010000001.1"/>
</dbReference>
<evidence type="ECO:0000256" key="1">
    <source>
        <dbReference type="ARBA" id="ARBA00004418"/>
    </source>
</evidence>
<dbReference type="PANTHER" id="PTHR43649">
    <property type="entry name" value="ARABINOSE-BINDING PROTEIN-RELATED"/>
    <property type="match status" value="1"/>
</dbReference>
<dbReference type="EMBL" id="JAUSVL010000001">
    <property type="protein sequence ID" value="MDQ0290700.1"/>
    <property type="molecule type" value="Genomic_DNA"/>
</dbReference>
<reference evidence="3" key="1">
    <citation type="submission" date="2023-07" db="EMBL/GenBank/DDBJ databases">
        <title>Genomic Encyclopedia of Type Strains, Phase IV (KMG-IV): sequencing the most valuable type-strain genomes for metagenomic binning, comparative biology and taxonomic classification.</title>
        <authorList>
            <person name="Goeker M."/>
        </authorList>
    </citation>
    <scope>NUCLEOTIDE SEQUENCE</scope>
    <source>
        <strain evidence="3">DSM 24202</strain>
    </source>
</reference>
<evidence type="ECO:0000313" key="3">
    <source>
        <dbReference type="EMBL" id="MDQ0290700.1"/>
    </source>
</evidence>
<dbReference type="GO" id="GO:0042597">
    <property type="term" value="C:periplasmic space"/>
    <property type="evidence" value="ECO:0007669"/>
    <property type="project" value="UniProtKB-SubCell"/>
</dbReference>
<dbReference type="InterPro" id="IPR050490">
    <property type="entry name" value="Bact_solute-bd_prot1"/>
</dbReference>
<dbReference type="Pfam" id="PF01547">
    <property type="entry name" value="SBP_bac_1"/>
    <property type="match status" value="1"/>
</dbReference>
<dbReference type="Gene3D" id="3.40.190.10">
    <property type="entry name" value="Periplasmic binding protein-like II"/>
    <property type="match status" value="2"/>
</dbReference>
<organism evidence="3 4">
    <name type="scientific">Oligosphaera ethanolica</name>
    <dbReference type="NCBI Taxonomy" id="760260"/>
    <lineage>
        <taxon>Bacteria</taxon>
        <taxon>Pseudomonadati</taxon>
        <taxon>Lentisphaerota</taxon>
        <taxon>Oligosphaeria</taxon>
        <taxon>Oligosphaerales</taxon>
        <taxon>Oligosphaeraceae</taxon>
        <taxon>Oligosphaera</taxon>
    </lineage>
</organism>
<sequence length="422" mass="45547">MKKLLLAMAVAALLVTGCGQSEKKNADGAAPAVLTFWHIMNYAGPREILAAAARRFEADHPGFRVDIQSFENDAYKTKLAVEMASGNPPDILFTWGGGPLADYAKAGKVLDLTAVVSENGWRERFIDQALALCSSDGRVYALPLDLSVVLLWCNRELFATHGLEYPEDVQDMLTLGAAFRAKGVDACALGNMKQWPGAFYYAYLANRCGGTDLFMAAAQDRARFADPAFVRAGELLKQLIGAGVFPVGFNGLDDGPARARFLREKSAMLLMGSWVVARIMDEQPEFLNKLEARPFPRVAGGAGADDVVLGGVNCGFAVSSSCRYPEEAMALLRYLTDEQVVDAWCRIGRIPALKTTAAQEEALPGPTRQALKMLAGASSLQPYYDQYLTPRLAVVHKNSTQNLFAGTMSAAEAAQAMAAEGR</sequence>
<gene>
    <name evidence="3" type="ORF">J3R75_002807</name>
</gene>
<comment type="similarity">
    <text evidence="2">Belongs to the bacterial solute-binding protein 1 family.</text>
</comment>
<dbReference type="Proteomes" id="UP001238163">
    <property type="component" value="Unassembled WGS sequence"/>
</dbReference>
<evidence type="ECO:0000313" key="4">
    <source>
        <dbReference type="Proteomes" id="UP001238163"/>
    </source>
</evidence>
<accession>A0AAE3VHW9</accession>
<dbReference type="AlphaFoldDB" id="A0AAE3VHW9"/>